<dbReference type="CDD" id="cd03366">
    <property type="entry name" value="TOPRIM_TopoIIA_GyrB"/>
    <property type="match status" value="1"/>
</dbReference>
<comment type="similarity">
    <text evidence="2 11">Belongs to the type II topoisomerase GyrB family.</text>
</comment>
<keyword evidence="7 11" id="KW-0460">Magnesium</keyword>
<dbReference type="Gene3D" id="3.30.230.10">
    <property type="match status" value="1"/>
</dbReference>
<dbReference type="SUPFAM" id="SSF55874">
    <property type="entry name" value="ATPase domain of HSP90 chaperone/DNA topoisomerase II/histidine kinase"/>
    <property type="match status" value="1"/>
</dbReference>
<dbReference type="PANTHER" id="PTHR45866:SF1">
    <property type="entry name" value="DNA GYRASE SUBUNIT B, MITOCHONDRIAL"/>
    <property type="match status" value="1"/>
</dbReference>
<comment type="subunit">
    <text evidence="11">Heterotetramer, composed of two GyrA and two GyrB chains. In the heterotetramer, GyrA contains the active site tyrosine that forms a transient covalent intermediate with DNA, while GyrB binds cofactors and catalyzes ATP hydrolysis.</text>
</comment>
<feature type="binding site" evidence="11">
    <location>
        <position position="541"/>
    </location>
    <ligand>
        <name>Mg(2+)</name>
        <dbReference type="ChEBI" id="CHEBI:18420"/>
        <label>2</label>
    </ligand>
</feature>
<dbReference type="InterPro" id="IPR034160">
    <property type="entry name" value="TOPRIM_GyrB"/>
</dbReference>
<dbReference type="EC" id="5.6.2.2" evidence="11"/>
<dbReference type="InterPro" id="IPR013506">
    <property type="entry name" value="Topo_IIA_bsu_dom2"/>
</dbReference>
<comment type="subcellular location">
    <subcellularLocation>
        <location evidence="11">Cytoplasm</location>
    </subcellularLocation>
</comment>
<dbReference type="Gene3D" id="3.40.50.670">
    <property type="match status" value="2"/>
</dbReference>
<dbReference type="Pfam" id="PF01751">
    <property type="entry name" value="Toprim"/>
    <property type="match status" value="1"/>
</dbReference>
<evidence type="ECO:0000256" key="6">
    <source>
        <dbReference type="ARBA" id="ARBA00022840"/>
    </source>
</evidence>
<dbReference type="NCBIfam" id="NF011501">
    <property type="entry name" value="PRK14939.1"/>
    <property type="match status" value="1"/>
</dbReference>
<dbReference type="InterPro" id="IPR014721">
    <property type="entry name" value="Ribsml_uS5_D2-typ_fold_subgr"/>
</dbReference>
<dbReference type="InterPro" id="IPR018522">
    <property type="entry name" value="TopoIIA_CS"/>
</dbReference>
<evidence type="ECO:0000256" key="8">
    <source>
        <dbReference type="ARBA" id="ARBA00023029"/>
    </source>
</evidence>
<feature type="binding site" evidence="11">
    <location>
        <position position="543"/>
    </location>
    <ligand>
        <name>Mg(2+)</name>
        <dbReference type="ChEBI" id="CHEBI:18420"/>
        <label>2</label>
    </ligand>
</feature>
<dbReference type="GO" id="GO:0005694">
    <property type="term" value="C:chromosome"/>
    <property type="evidence" value="ECO:0007669"/>
    <property type="project" value="InterPro"/>
</dbReference>
<dbReference type="SUPFAM" id="SSF56719">
    <property type="entry name" value="Type II DNA topoisomerase"/>
    <property type="match status" value="1"/>
</dbReference>
<dbReference type="GO" id="GO:0046872">
    <property type="term" value="F:metal ion binding"/>
    <property type="evidence" value="ECO:0007669"/>
    <property type="project" value="UniProtKB-KW"/>
</dbReference>
<keyword evidence="4 11" id="KW-0479">Metal-binding</keyword>
<dbReference type="NCBIfam" id="NF004189">
    <property type="entry name" value="PRK05644.1"/>
    <property type="match status" value="1"/>
</dbReference>
<name>A0AAT9G9S8_9RICK</name>
<evidence type="ECO:0000256" key="2">
    <source>
        <dbReference type="ARBA" id="ARBA00010708"/>
    </source>
</evidence>
<dbReference type="Pfam" id="PF02518">
    <property type="entry name" value="HATPase_c"/>
    <property type="match status" value="1"/>
</dbReference>
<evidence type="ECO:0000313" key="14">
    <source>
        <dbReference type="EMBL" id="BFD46570.1"/>
    </source>
</evidence>
<accession>A0AAT9G9S8</accession>
<evidence type="ECO:0000256" key="4">
    <source>
        <dbReference type="ARBA" id="ARBA00022723"/>
    </source>
</evidence>
<dbReference type="Pfam" id="PF00986">
    <property type="entry name" value="DNA_gyraseB_C"/>
    <property type="match status" value="1"/>
</dbReference>
<keyword evidence="9" id="KW-0238">DNA-binding</keyword>
<dbReference type="InterPro" id="IPR002288">
    <property type="entry name" value="DNA_gyrase_B_C"/>
</dbReference>
<gene>
    <name evidence="11 14" type="primary">gyrB</name>
    <name evidence="14" type="ORF">DMENIID0002_12160</name>
</gene>
<sequence>MDYNFSKLLENYTLAVILVYSYSLSFILCINMSTNQQQSIAEVEYGADSIKVLKGLEAVKKRPGMYIGDTDDGSGLHHMIYEVVDNAIDEALAGHCDLIKVILNANGSVTVRDNGRGIPVDIHEEEGISAAEVIMTQLHAGGKFDQNSYKISGGLHGVGVSVVNALSEWLELKIWRANKEYFIKFRDGATEVPLLLKGDSLEKNGTEITFLPSITTFSTIEFNFATVEHRLRELAFLNSGVRILLKDHRFSEQQEVEFCFTGGVEAYVKYVDRAKTSLHKCISLNTNNQATGITFELAMNWNDSYHENILCFTNNIRQRDGGTHLIAFKAALTRVVTTYIENTQLNKKNKVNFTGDDTREGLSCILSVKVPDPKFSSQTKDKLVSSEVRPIVESAVYTKILEWFEEHPSDAKIIINKIIEAATAREAAKRARELTRRKSALEISNLPGKLADCQEKDPALSELFIVEGDSAGGTAKQGRDRKFQAILPLRGKILNVERARFDKMLNSEQVGTLITALGTAIGNEDFSLDKLRYHKIIIMTDADVDGSHIRTLLLTFFYRHMRQLIDKGYLYIAQPPLYKVKKGNNELYLKNEQALQDYLVKSTISDATIMLYNGAEIIGNDLEGTIKAVIRFTTLLDQVSKKFNRQIAECLAIKGLLGNQIFDENKTNEINQALNILNLGDITPDKTDWQFIVNANNIEFFRFVRGVKESKILSTEQLESFEFIQLAKAFTPLINLFIGQAKLLIKNQEFMITLPSMLLNYILEHGKKGIAIQRFKGLGEMNSDQLGETTLDPQKRTLLQVKVHEQDSAEVIFSTLMGDIVEPRRQFIQANALNVVNLDV</sequence>
<dbReference type="PRINTS" id="PR01159">
    <property type="entry name" value="DNAGYRASEB"/>
</dbReference>
<comment type="cofactor">
    <cofactor evidence="11">
        <name>Mg(2+)</name>
        <dbReference type="ChEBI" id="CHEBI:18420"/>
    </cofactor>
    <cofactor evidence="11">
        <name>Mn(2+)</name>
        <dbReference type="ChEBI" id="CHEBI:29035"/>
    </cofactor>
    <cofactor evidence="11">
        <name>Ca(2+)</name>
        <dbReference type="ChEBI" id="CHEBI:29108"/>
    </cofactor>
    <text evidence="11">Binds two Mg(2+) per subunit. The magnesium ions form salt bridges with both the protein and the DNA. Can also accept other divalent metal cations, such as Mn(2+) or Ca(2+).</text>
</comment>
<dbReference type="SMART" id="SM00433">
    <property type="entry name" value="TOP2c"/>
    <property type="match status" value="1"/>
</dbReference>
<proteinExistence type="inferred from homology"/>
<dbReference type="InterPro" id="IPR036890">
    <property type="entry name" value="HATPase_C_sf"/>
</dbReference>
<dbReference type="CDD" id="cd00822">
    <property type="entry name" value="TopoII_Trans_DNA_gyrase"/>
    <property type="match status" value="1"/>
</dbReference>
<dbReference type="PROSITE" id="PS50880">
    <property type="entry name" value="TOPRIM"/>
    <property type="match status" value="1"/>
</dbReference>
<dbReference type="FunFam" id="3.30.565.10:FF:000002">
    <property type="entry name" value="DNA gyrase subunit B"/>
    <property type="match status" value="1"/>
</dbReference>
<dbReference type="SUPFAM" id="SSF54211">
    <property type="entry name" value="Ribosomal protein S5 domain 2-like"/>
    <property type="match status" value="1"/>
</dbReference>
<dbReference type="GO" id="GO:0005524">
    <property type="term" value="F:ATP binding"/>
    <property type="evidence" value="ECO:0007669"/>
    <property type="project" value="UniProtKB-UniRule"/>
</dbReference>
<keyword evidence="6 11" id="KW-0067">ATP-binding</keyword>
<evidence type="ECO:0000256" key="12">
    <source>
        <dbReference type="SAM" id="Phobius"/>
    </source>
</evidence>
<dbReference type="Pfam" id="PF21249">
    <property type="entry name" value="GyrB_hook"/>
    <property type="match status" value="1"/>
</dbReference>
<comment type="catalytic activity">
    <reaction evidence="1 11">
        <text>ATP-dependent breakage, passage and rejoining of double-stranded DNA.</text>
        <dbReference type="EC" id="5.6.2.2"/>
    </reaction>
</comment>
<dbReference type="InterPro" id="IPR000565">
    <property type="entry name" value="Topo_IIA_B"/>
</dbReference>
<dbReference type="InterPro" id="IPR013760">
    <property type="entry name" value="Topo_IIA-like_dom_sf"/>
</dbReference>
<comment type="function">
    <text evidence="11">A type II topoisomerase that negatively supercoils closed circular double-stranded (ds) DNA in an ATP-dependent manner to modulate DNA topology and maintain chromosomes in an underwound state. Negative supercoiling favors strand separation, and DNA replication, transcription, recombination and repair, all of which involve strand separation. Also able to catalyze the interconversion of other topological isomers of dsDNA rings, including catenanes and knotted rings. Type II topoisomerases break and join 2 DNA strands simultaneously in an ATP-dependent manner.</text>
</comment>
<dbReference type="AlphaFoldDB" id="A0AAT9G9S8"/>
<keyword evidence="5 11" id="KW-0547">Nucleotide-binding</keyword>
<keyword evidence="3 11" id="KW-0963">Cytoplasm</keyword>
<dbReference type="GO" id="GO:0006265">
    <property type="term" value="P:DNA topological change"/>
    <property type="evidence" value="ECO:0007669"/>
    <property type="project" value="UniProtKB-UniRule"/>
</dbReference>
<evidence type="ECO:0000256" key="1">
    <source>
        <dbReference type="ARBA" id="ARBA00000185"/>
    </source>
</evidence>
<evidence type="ECO:0000256" key="9">
    <source>
        <dbReference type="ARBA" id="ARBA00023125"/>
    </source>
</evidence>
<dbReference type="InterPro" id="IPR011557">
    <property type="entry name" value="GyrB"/>
</dbReference>
<feature type="binding site" evidence="11">
    <location>
        <position position="541"/>
    </location>
    <ligand>
        <name>Mg(2+)</name>
        <dbReference type="ChEBI" id="CHEBI:18420"/>
        <label>1</label>
        <note>catalytic</note>
    </ligand>
</feature>
<dbReference type="InterPro" id="IPR006171">
    <property type="entry name" value="TOPRIM_dom"/>
</dbReference>
<evidence type="ECO:0000256" key="7">
    <source>
        <dbReference type="ARBA" id="ARBA00022842"/>
    </source>
</evidence>
<evidence type="ECO:0000256" key="3">
    <source>
        <dbReference type="ARBA" id="ARBA00022490"/>
    </source>
</evidence>
<dbReference type="EMBL" id="AP029170">
    <property type="protein sequence ID" value="BFD46570.1"/>
    <property type="molecule type" value="Genomic_DNA"/>
</dbReference>
<dbReference type="Pfam" id="PF00204">
    <property type="entry name" value="DNA_gyraseB"/>
    <property type="match status" value="1"/>
</dbReference>
<keyword evidence="12" id="KW-0812">Transmembrane</keyword>
<feature type="transmembrane region" description="Helical" evidence="12">
    <location>
        <begin position="12"/>
        <end position="33"/>
    </location>
</feature>
<dbReference type="HAMAP" id="MF_01898">
    <property type="entry name" value="GyrB"/>
    <property type="match status" value="1"/>
</dbReference>
<feature type="site" description="Interaction with DNA" evidence="11">
    <location>
        <position position="495"/>
    </location>
</feature>
<dbReference type="GO" id="GO:0003918">
    <property type="term" value="F:DNA topoisomerase type II (double strand cut, ATP-hydrolyzing) activity"/>
    <property type="evidence" value="ECO:0007669"/>
    <property type="project" value="UniProtKB-UniRule"/>
</dbReference>
<organism evidence="14">
    <name type="scientific">Candidatus Tisiphia endosymbiont of Sergentomyia squamirostris</name>
    <dbReference type="NCBI Taxonomy" id="3113639"/>
    <lineage>
        <taxon>Bacteria</taxon>
        <taxon>Pseudomonadati</taxon>
        <taxon>Pseudomonadota</taxon>
        <taxon>Alphaproteobacteria</taxon>
        <taxon>Rickettsiales</taxon>
        <taxon>Rickettsiaceae</taxon>
        <taxon>Rickettsieae</taxon>
        <taxon>Candidatus Tisiphia</taxon>
    </lineage>
</organism>
<evidence type="ECO:0000259" key="13">
    <source>
        <dbReference type="PROSITE" id="PS50880"/>
    </source>
</evidence>
<keyword evidence="12" id="KW-0472">Membrane</keyword>
<dbReference type="InterPro" id="IPR003594">
    <property type="entry name" value="HATPase_dom"/>
</dbReference>
<dbReference type="SMART" id="SM00387">
    <property type="entry name" value="HATPase_c"/>
    <property type="match status" value="1"/>
</dbReference>
<evidence type="ECO:0000256" key="11">
    <source>
        <dbReference type="HAMAP-Rule" id="MF_01898"/>
    </source>
</evidence>
<dbReference type="InterPro" id="IPR049353">
    <property type="entry name" value="GyrB_hook"/>
</dbReference>
<dbReference type="PROSITE" id="PS00177">
    <property type="entry name" value="TOPOISOMERASE_II"/>
    <property type="match status" value="1"/>
</dbReference>
<evidence type="ECO:0000256" key="5">
    <source>
        <dbReference type="ARBA" id="ARBA00022741"/>
    </source>
</evidence>
<dbReference type="InterPro" id="IPR013759">
    <property type="entry name" value="Topo_IIA_B_C"/>
</dbReference>
<reference evidence="14" key="1">
    <citation type="submission" date="2024-01" db="EMBL/GenBank/DDBJ databases">
        <title>Sequencing the genomes of a sandfly, Sergentomyia squamirostris, and its two endosymbionts.</title>
        <authorList>
            <person name="Itokawa K."/>
            <person name="Sanjoba C."/>
        </authorList>
    </citation>
    <scope>NUCLEOTIDE SEQUENCE</scope>
    <source>
        <strain evidence="14">RiSSQ</strain>
    </source>
</reference>
<dbReference type="GO" id="GO:0005737">
    <property type="term" value="C:cytoplasm"/>
    <property type="evidence" value="ECO:0007669"/>
    <property type="project" value="UniProtKB-SubCell"/>
</dbReference>
<keyword evidence="8 11" id="KW-0799">Topoisomerase</keyword>
<feature type="binding site" evidence="11">
    <location>
        <position position="467"/>
    </location>
    <ligand>
        <name>Mg(2+)</name>
        <dbReference type="ChEBI" id="CHEBI:18420"/>
        <label>1</label>
        <note>catalytic</note>
    </ligand>
</feature>
<keyword evidence="12" id="KW-1133">Transmembrane helix</keyword>
<dbReference type="Gene3D" id="3.30.565.10">
    <property type="entry name" value="Histidine kinase-like ATPase, C-terminal domain"/>
    <property type="match status" value="1"/>
</dbReference>
<dbReference type="FunFam" id="3.30.230.10:FF:000005">
    <property type="entry name" value="DNA gyrase subunit B"/>
    <property type="match status" value="1"/>
</dbReference>
<dbReference type="NCBIfam" id="TIGR01059">
    <property type="entry name" value="gyrB"/>
    <property type="match status" value="1"/>
</dbReference>
<comment type="miscellaneous">
    <text evidence="11">Few gyrases are as efficient as E.coli at forming negative supercoils. Not all organisms have 2 type II topoisomerases; in organisms with a single type II topoisomerase this enzyme also has to decatenate newly replicated chromosomes.</text>
</comment>
<dbReference type="GO" id="GO:0006261">
    <property type="term" value="P:DNA-templated DNA replication"/>
    <property type="evidence" value="ECO:0007669"/>
    <property type="project" value="UniProtKB-UniRule"/>
</dbReference>
<evidence type="ECO:0000256" key="10">
    <source>
        <dbReference type="ARBA" id="ARBA00023235"/>
    </source>
</evidence>
<dbReference type="InterPro" id="IPR020568">
    <property type="entry name" value="Ribosomal_Su5_D2-typ_SF"/>
</dbReference>
<feature type="site" description="Interaction with DNA" evidence="11">
    <location>
        <position position="492"/>
    </location>
</feature>
<dbReference type="PANTHER" id="PTHR45866">
    <property type="entry name" value="DNA GYRASE/TOPOISOMERASE SUBUNIT B"/>
    <property type="match status" value="1"/>
</dbReference>
<protein>
    <recommendedName>
        <fullName evidence="11">DNA gyrase subunit B</fullName>
        <ecNumber evidence="11">5.6.2.2</ecNumber>
    </recommendedName>
</protein>
<dbReference type="FunFam" id="3.40.50.670:FF:000007">
    <property type="entry name" value="DNA gyrase subunit B"/>
    <property type="match status" value="1"/>
</dbReference>
<dbReference type="GO" id="GO:0003677">
    <property type="term" value="F:DNA binding"/>
    <property type="evidence" value="ECO:0007669"/>
    <property type="project" value="UniProtKB-KW"/>
</dbReference>
<dbReference type="CDD" id="cd16928">
    <property type="entry name" value="HATPase_GyrB-like"/>
    <property type="match status" value="1"/>
</dbReference>
<keyword evidence="10 11" id="KW-0413">Isomerase</keyword>
<feature type="domain" description="Toprim" evidence="13">
    <location>
        <begin position="461"/>
        <end position="576"/>
    </location>
</feature>
<dbReference type="PRINTS" id="PR00418">
    <property type="entry name" value="TPI2FAMILY"/>
</dbReference>
<dbReference type="InterPro" id="IPR001241">
    <property type="entry name" value="Topo_IIA"/>
</dbReference>